<dbReference type="InterPro" id="IPR000182">
    <property type="entry name" value="GNAT_dom"/>
</dbReference>
<accession>A0A4R5YM89</accession>
<dbReference type="Pfam" id="PF00583">
    <property type="entry name" value="Acetyltransf_1"/>
    <property type="match status" value="1"/>
</dbReference>
<name>A0A4R5YM89_KOCRO</name>
<keyword evidence="2" id="KW-0808">Transferase</keyword>
<evidence type="ECO:0000313" key="2">
    <source>
        <dbReference type="EMBL" id="TDL46645.1"/>
    </source>
</evidence>
<dbReference type="PROSITE" id="PS51186">
    <property type="entry name" value="GNAT"/>
    <property type="match status" value="1"/>
</dbReference>
<dbReference type="Gene3D" id="3.40.630.30">
    <property type="match status" value="1"/>
</dbReference>
<evidence type="ECO:0000313" key="3">
    <source>
        <dbReference type="Proteomes" id="UP000295163"/>
    </source>
</evidence>
<gene>
    <name evidence="2" type="ORF">E2R59_01070</name>
</gene>
<dbReference type="AlphaFoldDB" id="A0A4R5YM89"/>
<dbReference type="SUPFAM" id="SSF55729">
    <property type="entry name" value="Acyl-CoA N-acyltransferases (Nat)"/>
    <property type="match status" value="1"/>
</dbReference>
<dbReference type="EMBL" id="SMZT01000001">
    <property type="protein sequence ID" value="TDL46645.1"/>
    <property type="molecule type" value="Genomic_DNA"/>
</dbReference>
<dbReference type="Proteomes" id="UP000295163">
    <property type="component" value="Unassembled WGS sequence"/>
</dbReference>
<proteinExistence type="predicted"/>
<feature type="domain" description="N-acetyltransferase" evidence="1">
    <location>
        <begin position="8"/>
        <end position="176"/>
    </location>
</feature>
<evidence type="ECO:0000259" key="1">
    <source>
        <dbReference type="PROSITE" id="PS51186"/>
    </source>
</evidence>
<reference evidence="2 3" key="1">
    <citation type="submission" date="2019-03" db="EMBL/GenBank/DDBJ databases">
        <title>Genome Sequencing and Assembly of Various Microbes Isolated from Partially Reclaimed Soil and Acid Mine Drainage (AMD) Site.</title>
        <authorList>
            <person name="Steinbock B."/>
            <person name="Bechtold R."/>
            <person name="Sevigny J.L."/>
            <person name="Thomas D."/>
            <person name="Cuthill L.R."/>
            <person name="Aveiro Johannsen E.J."/>
            <person name="Thomas K."/>
            <person name="Ghosh A."/>
        </authorList>
    </citation>
    <scope>NUCLEOTIDE SEQUENCE [LARGE SCALE GENOMIC DNA]</scope>
    <source>
        <strain evidence="2 3">S-A3</strain>
    </source>
</reference>
<dbReference type="GO" id="GO:0016747">
    <property type="term" value="F:acyltransferase activity, transferring groups other than amino-acyl groups"/>
    <property type="evidence" value="ECO:0007669"/>
    <property type="project" value="InterPro"/>
</dbReference>
<comment type="caution">
    <text evidence="2">The sequence shown here is derived from an EMBL/GenBank/DDBJ whole genome shotgun (WGS) entry which is preliminary data.</text>
</comment>
<protein>
    <submittedName>
        <fullName evidence="2">GNAT family N-acetyltransferase</fullName>
    </submittedName>
</protein>
<sequence length="180" mass="18964">MSAAPAAVRLRTAGPSDAGAWSALHLRCLDETYRPLFGDAFADRQQAAAERTAGYDLALLADPHVRTLLAVDDDGAALGLVSAGPAPAAWEGRAGVPAPLVPLQLFQLYVLRAAHGTGLGAALQEAAIGSADAYLWIMDGNARAERFYTRHGFRALAESFPAGGPWTGQRMHRMLRTGTA</sequence>
<organism evidence="2 3">
    <name type="scientific">Kocuria rosea</name>
    <name type="common">Deinococcus erythromyxa</name>
    <name type="synonym">Micrococcus rubens</name>
    <dbReference type="NCBI Taxonomy" id="1275"/>
    <lineage>
        <taxon>Bacteria</taxon>
        <taxon>Bacillati</taxon>
        <taxon>Actinomycetota</taxon>
        <taxon>Actinomycetes</taxon>
        <taxon>Micrococcales</taxon>
        <taxon>Micrococcaceae</taxon>
        <taxon>Kocuria</taxon>
    </lineage>
</organism>
<dbReference type="InterPro" id="IPR016181">
    <property type="entry name" value="Acyl_CoA_acyltransferase"/>
</dbReference>